<dbReference type="EMBL" id="MDHH01000001">
    <property type="protein sequence ID" value="OUE03495.1"/>
    <property type="molecule type" value="Genomic_DNA"/>
</dbReference>
<accession>A0A251YFZ1</accession>
<dbReference type="RefSeq" id="WP_086505860.1">
    <property type="nucleotide sequence ID" value="NZ_CP053860.1"/>
</dbReference>
<keyword evidence="2" id="KW-1185">Reference proteome</keyword>
<evidence type="ECO:0000313" key="1">
    <source>
        <dbReference type="EMBL" id="OUE03495.1"/>
    </source>
</evidence>
<reference evidence="1 2" key="1">
    <citation type="submission" date="2016-08" db="EMBL/GenBank/DDBJ databases">
        <title>Genome sequence of Clavibacter michiganensis subsp. michiganensis strain CASJ007.</title>
        <authorList>
            <person name="Thapa S.P."/>
            <person name="Coaker G."/>
        </authorList>
    </citation>
    <scope>NUCLEOTIDE SEQUENCE [LARGE SCALE GENOMIC DNA]</scope>
    <source>
        <strain evidence="1">CASJ007</strain>
    </source>
</reference>
<sequence length="237" mass="26387">MRAVFVDESARGSELYFFGALVVDENAASYIEKGLNGIAQLLADNVTGFKKSSEFHGNEMFHGEDAWSKVPVAWRVKASELVSKVIARSGGEYIFRGVDLVKLRARYSNPYPAHLLTLAHILDEVDTRLLKVHGEKAIVLADDHHSASSSRRNLVDFKIQSVPGYTAKPLNNLIDTMYFGPSHASRLLQAADVATYFTNRKMTIVEKDSRAKDAVQRICANIDRATVSSYVWAPQLR</sequence>
<dbReference type="AlphaFoldDB" id="A0A251YFZ1"/>
<evidence type="ECO:0000313" key="2">
    <source>
        <dbReference type="Proteomes" id="UP000195062"/>
    </source>
</evidence>
<evidence type="ECO:0008006" key="3">
    <source>
        <dbReference type="Google" id="ProtNLM"/>
    </source>
</evidence>
<name>A0A251YFZ1_CLAMM</name>
<proteinExistence type="predicted"/>
<protein>
    <recommendedName>
        <fullName evidence="3">DUF3800 domain-containing protein</fullName>
    </recommendedName>
</protein>
<dbReference type="InterPro" id="IPR024524">
    <property type="entry name" value="DUF3800"/>
</dbReference>
<gene>
    <name evidence="1" type="ORF">CMMCAS07_01000</name>
</gene>
<organism evidence="1 2">
    <name type="scientific">Clavibacter michiganensis subsp. michiganensis</name>
    <dbReference type="NCBI Taxonomy" id="33013"/>
    <lineage>
        <taxon>Bacteria</taxon>
        <taxon>Bacillati</taxon>
        <taxon>Actinomycetota</taxon>
        <taxon>Actinomycetes</taxon>
        <taxon>Micrococcales</taxon>
        <taxon>Microbacteriaceae</taxon>
        <taxon>Clavibacter</taxon>
    </lineage>
</organism>
<dbReference type="Proteomes" id="UP000195062">
    <property type="component" value="Unassembled WGS sequence"/>
</dbReference>
<dbReference type="Pfam" id="PF12686">
    <property type="entry name" value="DUF3800"/>
    <property type="match status" value="1"/>
</dbReference>
<comment type="caution">
    <text evidence="1">The sequence shown here is derived from an EMBL/GenBank/DDBJ whole genome shotgun (WGS) entry which is preliminary data.</text>
</comment>